<evidence type="ECO:0008006" key="5">
    <source>
        <dbReference type="Google" id="ProtNLM"/>
    </source>
</evidence>
<feature type="transmembrane region" description="Helical" evidence="1">
    <location>
        <begin position="74"/>
        <end position="97"/>
    </location>
</feature>
<keyword evidence="2" id="KW-0732">Signal</keyword>
<keyword evidence="1" id="KW-0472">Membrane</keyword>
<keyword evidence="1" id="KW-0812">Transmembrane</keyword>
<evidence type="ECO:0000256" key="2">
    <source>
        <dbReference type="SAM" id="SignalP"/>
    </source>
</evidence>
<proteinExistence type="predicted"/>
<feature type="transmembrane region" description="Helical" evidence="1">
    <location>
        <begin position="220"/>
        <end position="244"/>
    </location>
</feature>
<evidence type="ECO:0000313" key="4">
    <source>
        <dbReference type="Proteomes" id="UP000542776"/>
    </source>
</evidence>
<keyword evidence="1" id="KW-1133">Transmembrane helix</keyword>
<protein>
    <recommendedName>
        <fullName evidence="5">DUF2306 domain-containing protein</fullName>
    </recommendedName>
</protein>
<evidence type="ECO:0000256" key="1">
    <source>
        <dbReference type="SAM" id="Phobius"/>
    </source>
</evidence>
<dbReference type="RefSeq" id="WP_183198211.1">
    <property type="nucleotide sequence ID" value="NZ_JACIEK010000001.1"/>
</dbReference>
<feature type="transmembrane region" description="Helical" evidence="1">
    <location>
        <begin position="117"/>
        <end position="137"/>
    </location>
</feature>
<accession>A0A7W6E961</accession>
<feature type="chain" id="PRO_5031014336" description="DUF2306 domain-containing protein" evidence="2">
    <location>
        <begin position="31"/>
        <end position="263"/>
    </location>
</feature>
<dbReference type="AlphaFoldDB" id="A0A7W6E961"/>
<gene>
    <name evidence="3" type="ORF">GGR04_000877</name>
</gene>
<reference evidence="3 4" key="1">
    <citation type="submission" date="2020-08" db="EMBL/GenBank/DDBJ databases">
        <title>Genomic Encyclopedia of Type Strains, Phase IV (KMG-IV): sequencing the most valuable type-strain genomes for metagenomic binning, comparative biology and taxonomic classification.</title>
        <authorList>
            <person name="Goeker M."/>
        </authorList>
    </citation>
    <scope>NUCLEOTIDE SEQUENCE [LARGE SCALE GENOMIC DNA]</scope>
    <source>
        <strain evidence="3 4">DSM 102238</strain>
    </source>
</reference>
<evidence type="ECO:0000313" key="3">
    <source>
        <dbReference type="EMBL" id="MBB3997056.1"/>
    </source>
</evidence>
<feature type="transmembrane region" description="Helical" evidence="1">
    <location>
        <begin position="149"/>
        <end position="171"/>
    </location>
</feature>
<organism evidence="3 4">
    <name type="scientific">Aureimonas pseudogalii</name>
    <dbReference type="NCBI Taxonomy" id="1744844"/>
    <lineage>
        <taxon>Bacteria</taxon>
        <taxon>Pseudomonadati</taxon>
        <taxon>Pseudomonadota</taxon>
        <taxon>Alphaproteobacteria</taxon>
        <taxon>Hyphomicrobiales</taxon>
        <taxon>Aurantimonadaceae</taxon>
        <taxon>Aureimonas</taxon>
    </lineage>
</organism>
<feature type="transmembrane region" description="Helical" evidence="1">
    <location>
        <begin position="192"/>
        <end position="214"/>
    </location>
</feature>
<sequence length="263" mass="27898">MTGHSCIWPRALTLPIALASLLGACAIAGASDLSADLRGFLAPDFLHEKVQAAAVPAFLPAFLPPVELRSLLRMIHLVGLCLGFGTAMTLDGTALAWLRSGRAPVHASEHLEVGGRIVLVGFALLWASGVALTWLAVLADPAFLTNPKIWAKVVVVTALTVNAFMLHIRVLPTFSRSLGRSIDGRWRKRERVSFVACGAVSGASWVLAFALGVLREWNYAASFAAIMALWLIGMALAAAAILLLMPAGRGAARYEGPDRRGAV</sequence>
<dbReference type="Proteomes" id="UP000542776">
    <property type="component" value="Unassembled WGS sequence"/>
</dbReference>
<comment type="caution">
    <text evidence="3">The sequence shown here is derived from an EMBL/GenBank/DDBJ whole genome shotgun (WGS) entry which is preliminary data.</text>
</comment>
<feature type="signal peptide" evidence="2">
    <location>
        <begin position="1"/>
        <end position="30"/>
    </location>
</feature>
<name>A0A7W6E961_9HYPH</name>
<dbReference type="EMBL" id="JACIEK010000001">
    <property type="protein sequence ID" value="MBB3997056.1"/>
    <property type="molecule type" value="Genomic_DNA"/>
</dbReference>
<keyword evidence="4" id="KW-1185">Reference proteome</keyword>